<dbReference type="RefSeq" id="WP_172276683.1">
    <property type="nucleotide sequence ID" value="NZ_CASGMU010000017.1"/>
</dbReference>
<dbReference type="Proteomes" id="UP000714420">
    <property type="component" value="Unassembled WGS sequence"/>
</dbReference>
<feature type="region of interest" description="Disordered" evidence="1">
    <location>
        <begin position="107"/>
        <end position="166"/>
    </location>
</feature>
<keyword evidence="2" id="KW-0732">Signal</keyword>
<feature type="signal peptide" evidence="2">
    <location>
        <begin position="1"/>
        <end position="20"/>
    </location>
</feature>
<gene>
    <name evidence="3" type="ORF">HPS56_11495</name>
</gene>
<feature type="compositionally biased region" description="Basic and acidic residues" evidence="1">
    <location>
        <begin position="22"/>
        <end position="37"/>
    </location>
</feature>
<reference evidence="3 4" key="1">
    <citation type="submission" date="2020-05" db="EMBL/GenBank/DDBJ databases">
        <title>Distinct polysaccharide utilization as determinants for interspecies competition between intestinal Prevotella spp.</title>
        <authorList>
            <person name="Galvez E.J.C."/>
            <person name="Iljazovic A."/>
            <person name="Strowig T."/>
        </authorList>
    </citation>
    <scope>NUCLEOTIDE SEQUENCE [LARGE SCALE GENOMIC DNA]</scope>
    <source>
        <strain evidence="3 4">PMUR</strain>
    </source>
</reference>
<evidence type="ECO:0000313" key="4">
    <source>
        <dbReference type="Proteomes" id="UP000714420"/>
    </source>
</evidence>
<evidence type="ECO:0000256" key="2">
    <source>
        <dbReference type="SAM" id="SignalP"/>
    </source>
</evidence>
<evidence type="ECO:0000256" key="1">
    <source>
        <dbReference type="SAM" id="MobiDB-lite"/>
    </source>
</evidence>
<sequence length="166" mass="19351">MKKIFLAMVAVSIIGASAVAQDNKERNRDARSSRQMERVSPSEMMNRRTQMIVKRYGLNSEQEKKLAELNNKYKDTMRPVRMQDGKREERAKQMEAYNAELKGIMTDEQYKKYSEDRNSRMSQRRGGFRQNNGNNAVRRKNRASGSERRTMTEDNISMQKSAEVAE</sequence>
<protein>
    <submittedName>
        <fullName evidence="3">DUF4890 domain-containing protein</fullName>
    </submittedName>
</protein>
<proteinExistence type="predicted"/>
<comment type="caution">
    <text evidence="3">The sequence shown here is derived from an EMBL/GenBank/DDBJ whole genome shotgun (WGS) entry which is preliminary data.</text>
</comment>
<feature type="chain" id="PRO_5045775425" evidence="2">
    <location>
        <begin position="21"/>
        <end position="166"/>
    </location>
</feature>
<dbReference type="EMBL" id="JABKKF010000013">
    <property type="protein sequence ID" value="NPD92952.1"/>
    <property type="molecule type" value="Genomic_DNA"/>
</dbReference>
<feature type="region of interest" description="Disordered" evidence="1">
    <location>
        <begin position="69"/>
        <end position="90"/>
    </location>
</feature>
<accession>A0ABX2ART5</accession>
<name>A0ABX2ART5_9BACT</name>
<evidence type="ECO:0000313" key="3">
    <source>
        <dbReference type="EMBL" id="NPD92952.1"/>
    </source>
</evidence>
<feature type="compositionally biased region" description="Basic and acidic residues" evidence="1">
    <location>
        <begin position="108"/>
        <end position="119"/>
    </location>
</feature>
<organism evidence="3 4">
    <name type="scientific">Xylanibacter muris</name>
    <dbReference type="NCBI Taxonomy" id="2736290"/>
    <lineage>
        <taxon>Bacteria</taxon>
        <taxon>Pseudomonadati</taxon>
        <taxon>Bacteroidota</taxon>
        <taxon>Bacteroidia</taxon>
        <taxon>Bacteroidales</taxon>
        <taxon>Prevotellaceae</taxon>
        <taxon>Xylanibacter</taxon>
    </lineage>
</organism>
<feature type="region of interest" description="Disordered" evidence="1">
    <location>
        <begin position="20"/>
        <end position="43"/>
    </location>
</feature>
<keyword evidence="4" id="KW-1185">Reference proteome</keyword>